<evidence type="ECO:0000313" key="3">
    <source>
        <dbReference type="Proteomes" id="UP000034235"/>
    </source>
</evidence>
<feature type="transmembrane region" description="Helical" evidence="1">
    <location>
        <begin position="74"/>
        <end position="94"/>
    </location>
</feature>
<dbReference type="Proteomes" id="UP000034235">
    <property type="component" value="Unassembled WGS sequence"/>
</dbReference>
<accession>A0A0G0MQE7</accession>
<protein>
    <submittedName>
        <fullName evidence="2">Uncharacterized protein</fullName>
    </submittedName>
</protein>
<reference evidence="2 3" key="1">
    <citation type="journal article" date="2015" name="Nature">
        <title>rRNA introns, odd ribosomes, and small enigmatic genomes across a large radiation of phyla.</title>
        <authorList>
            <person name="Brown C.T."/>
            <person name="Hug L.A."/>
            <person name="Thomas B.C."/>
            <person name="Sharon I."/>
            <person name="Castelle C.J."/>
            <person name="Singh A."/>
            <person name="Wilkins M.J."/>
            <person name="Williams K.H."/>
            <person name="Banfield J.F."/>
        </authorList>
    </citation>
    <scope>NUCLEOTIDE SEQUENCE [LARGE SCALE GENOMIC DNA]</scope>
</reference>
<proteinExistence type="predicted"/>
<dbReference type="AlphaFoldDB" id="A0A0G0MQE7"/>
<keyword evidence="1" id="KW-0812">Transmembrane</keyword>
<dbReference type="EMBL" id="LBUP01000001">
    <property type="protein sequence ID" value="KKQ67126.1"/>
    <property type="molecule type" value="Genomic_DNA"/>
</dbReference>
<organism evidence="2 3">
    <name type="scientific">Candidatus Daviesbacteria bacterium GW2011_GWA2_38_24</name>
    <dbReference type="NCBI Taxonomy" id="1618422"/>
    <lineage>
        <taxon>Bacteria</taxon>
        <taxon>Candidatus Daviesiibacteriota</taxon>
    </lineage>
</organism>
<keyword evidence="1" id="KW-1133">Transmembrane helix</keyword>
<feature type="transmembrane region" description="Helical" evidence="1">
    <location>
        <begin position="7"/>
        <end position="28"/>
    </location>
</feature>
<evidence type="ECO:0000256" key="1">
    <source>
        <dbReference type="SAM" id="Phobius"/>
    </source>
</evidence>
<comment type="caution">
    <text evidence="2">The sequence shown here is derived from an EMBL/GenBank/DDBJ whole genome shotgun (WGS) entry which is preliminary data.</text>
</comment>
<sequence length="115" mass="13306">MINLTDYTDFFLFLGGVLIVGGIIYFLFRHSWQNIFISEQELSKLKISKQAPTTQIQFQTLPKYTGSQALMKKLSVILLIVIIGAFLFNQFLMWRMNSSSFLSKLFNINITITKK</sequence>
<gene>
    <name evidence="2" type="ORF">US86_C0001G0053</name>
</gene>
<evidence type="ECO:0000313" key="2">
    <source>
        <dbReference type="EMBL" id="KKQ67126.1"/>
    </source>
</evidence>
<name>A0A0G0MQE7_9BACT</name>
<keyword evidence="1" id="KW-0472">Membrane</keyword>